<proteinExistence type="predicted"/>
<gene>
    <name evidence="1" type="ORF">IPOD504_LOCUS4850</name>
</gene>
<reference evidence="1" key="1">
    <citation type="submission" date="2022-03" db="EMBL/GenBank/DDBJ databases">
        <authorList>
            <person name="Martin H S."/>
        </authorList>
    </citation>
    <scope>NUCLEOTIDE SEQUENCE</scope>
</reference>
<keyword evidence="2" id="KW-1185">Reference proteome</keyword>
<organism evidence="1 2">
    <name type="scientific">Iphiclides podalirius</name>
    <name type="common">scarce swallowtail</name>
    <dbReference type="NCBI Taxonomy" id="110791"/>
    <lineage>
        <taxon>Eukaryota</taxon>
        <taxon>Metazoa</taxon>
        <taxon>Ecdysozoa</taxon>
        <taxon>Arthropoda</taxon>
        <taxon>Hexapoda</taxon>
        <taxon>Insecta</taxon>
        <taxon>Pterygota</taxon>
        <taxon>Neoptera</taxon>
        <taxon>Endopterygota</taxon>
        <taxon>Lepidoptera</taxon>
        <taxon>Glossata</taxon>
        <taxon>Ditrysia</taxon>
        <taxon>Papilionoidea</taxon>
        <taxon>Papilionidae</taxon>
        <taxon>Papilioninae</taxon>
        <taxon>Iphiclides</taxon>
    </lineage>
</organism>
<evidence type="ECO:0000313" key="2">
    <source>
        <dbReference type="Proteomes" id="UP000837857"/>
    </source>
</evidence>
<protein>
    <submittedName>
        <fullName evidence="1">Uncharacterized protein</fullName>
    </submittedName>
</protein>
<dbReference type="EMBL" id="OW152828">
    <property type="protein sequence ID" value="CAH2044926.1"/>
    <property type="molecule type" value="Genomic_DNA"/>
</dbReference>
<name>A0ABN8I448_9NEOP</name>
<dbReference type="Gene3D" id="3.30.70.1820">
    <property type="entry name" value="L1 transposable element, RRM domain"/>
    <property type="match status" value="1"/>
</dbReference>
<dbReference type="Proteomes" id="UP000837857">
    <property type="component" value="Chromosome 16"/>
</dbReference>
<sequence>MSNLSDIITTQNRLEENISKRFDELQAQITNAGSSKDTVAKVGEELRSFREIIFGILSLLRKQIRECAIQVDELESRNRRKALIVAGVPEKDKEDCTQMILEVLNNKMGLSDITKSSIKVCHRLGAPNKEHHRPILVRFISVDTKLMVWKTKTKLKGSSVSLKEFLTKTRQAVFTKSRLHFGMRSVWTQSGIIVIKTPSGVTHRITTDEELGPLIAKYPKAAGKSSTV</sequence>
<feature type="non-terminal residue" evidence="1">
    <location>
        <position position="228"/>
    </location>
</feature>
<evidence type="ECO:0000313" key="1">
    <source>
        <dbReference type="EMBL" id="CAH2044926.1"/>
    </source>
</evidence>
<accession>A0ABN8I448</accession>